<dbReference type="GO" id="GO:0016705">
    <property type="term" value="F:oxidoreductase activity, acting on paired donors, with incorporation or reduction of molecular oxygen"/>
    <property type="evidence" value="ECO:0007669"/>
    <property type="project" value="InterPro"/>
</dbReference>
<evidence type="ECO:0000256" key="15">
    <source>
        <dbReference type="SAM" id="SignalP"/>
    </source>
</evidence>
<comment type="cofactor">
    <cofactor evidence="1 13">
        <name>heme</name>
        <dbReference type="ChEBI" id="CHEBI:30413"/>
    </cofactor>
</comment>
<evidence type="ECO:0000256" key="13">
    <source>
        <dbReference type="PIRSR" id="PIRSR602401-1"/>
    </source>
</evidence>
<protein>
    <recommendedName>
        <fullName evidence="17">Cytochrome P450</fullName>
    </recommendedName>
</protein>
<dbReference type="SUPFAM" id="SSF48264">
    <property type="entry name" value="Cytochrome P450"/>
    <property type="match status" value="1"/>
</dbReference>
<evidence type="ECO:0000256" key="1">
    <source>
        <dbReference type="ARBA" id="ARBA00001971"/>
    </source>
</evidence>
<evidence type="ECO:0000256" key="2">
    <source>
        <dbReference type="ARBA" id="ARBA00004174"/>
    </source>
</evidence>
<dbReference type="AlphaFoldDB" id="A0A1B6JMJ1"/>
<feature type="signal peptide" evidence="15">
    <location>
        <begin position="1"/>
        <end position="24"/>
    </location>
</feature>
<keyword evidence="15" id="KW-0732">Signal</keyword>
<dbReference type="GO" id="GO:0005506">
    <property type="term" value="F:iron ion binding"/>
    <property type="evidence" value="ECO:0007669"/>
    <property type="project" value="InterPro"/>
</dbReference>
<evidence type="ECO:0000256" key="7">
    <source>
        <dbReference type="ARBA" id="ARBA00022824"/>
    </source>
</evidence>
<evidence type="ECO:0000256" key="6">
    <source>
        <dbReference type="ARBA" id="ARBA00022723"/>
    </source>
</evidence>
<feature type="chain" id="PRO_5008585893" description="Cytochrome P450" evidence="15">
    <location>
        <begin position="25"/>
        <end position="494"/>
    </location>
</feature>
<dbReference type="GO" id="GO:0004497">
    <property type="term" value="F:monooxygenase activity"/>
    <property type="evidence" value="ECO:0007669"/>
    <property type="project" value="UniProtKB-KW"/>
</dbReference>
<dbReference type="CDD" id="cd20628">
    <property type="entry name" value="CYP4"/>
    <property type="match status" value="1"/>
</dbReference>
<evidence type="ECO:0000313" key="16">
    <source>
        <dbReference type="EMBL" id="JAT00497.1"/>
    </source>
</evidence>
<reference evidence="16" key="1">
    <citation type="submission" date="2015-11" db="EMBL/GenBank/DDBJ databases">
        <title>De novo transcriptome assembly of four potential Pierce s Disease insect vectors from Arizona vineyards.</title>
        <authorList>
            <person name="Tassone E.E."/>
        </authorList>
    </citation>
    <scope>NUCLEOTIDE SEQUENCE</scope>
</reference>
<proteinExistence type="inferred from homology"/>
<keyword evidence="10 13" id="KW-0408">Iron</keyword>
<dbReference type="PANTHER" id="PTHR24291:SF189">
    <property type="entry name" value="CYTOCHROME P450 4C3-RELATED"/>
    <property type="match status" value="1"/>
</dbReference>
<dbReference type="InterPro" id="IPR050196">
    <property type="entry name" value="Cytochrome_P450_Monoox"/>
</dbReference>
<keyword evidence="5 13" id="KW-0349">Heme</keyword>
<keyword evidence="11 14" id="KW-0503">Monooxygenase</keyword>
<dbReference type="PROSITE" id="PS00086">
    <property type="entry name" value="CYTOCHROME_P450"/>
    <property type="match status" value="1"/>
</dbReference>
<comment type="subcellular location">
    <subcellularLocation>
        <location evidence="3">Endoplasmic reticulum membrane</location>
        <topology evidence="3">Peripheral membrane protein</topology>
    </subcellularLocation>
    <subcellularLocation>
        <location evidence="2">Microsome membrane</location>
        <topology evidence="2">Peripheral membrane protein</topology>
    </subcellularLocation>
</comment>
<evidence type="ECO:0000256" key="4">
    <source>
        <dbReference type="ARBA" id="ARBA00010617"/>
    </source>
</evidence>
<dbReference type="GO" id="GO:0020037">
    <property type="term" value="F:heme binding"/>
    <property type="evidence" value="ECO:0007669"/>
    <property type="project" value="InterPro"/>
</dbReference>
<dbReference type="InterPro" id="IPR001128">
    <property type="entry name" value="Cyt_P450"/>
</dbReference>
<dbReference type="GO" id="GO:0005789">
    <property type="term" value="C:endoplasmic reticulum membrane"/>
    <property type="evidence" value="ECO:0007669"/>
    <property type="project" value="UniProtKB-SubCell"/>
</dbReference>
<dbReference type="Gene3D" id="1.10.630.10">
    <property type="entry name" value="Cytochrome P450"/>
    <property type="match status" value="1"/>
</dbReference>
<evidence type="ECO:0000256" key="5">
    <source>
        <dbReference type="ARBA" id="ARBA00022617"/>
    </source>
</evidence>
<dbReference type="PRINTS" id="PR00463">
    <property type="entry name" value="EP450I"/>
</dbReference>
<evidence type="ECO:0000256" key="9">
    <source>
        <dbReference type="ARBA" id="ARBA00023002"/>
    </source>
</evidence>
<evidence type="ECO:0000256" key="8">
    <source>
        <dbReference type="ARBA" id="ARBA00022848"/>
    </source>
</evidence>
<keyword evidence="6 13" id="KW-0479">Metal-binding</keyword>
<evidence type="ECO:0000256" key="3">
    <source>
        <dbReference type="ARBA" id="ARBA00004406"/>
    </source>
</evidence>
<dbReference type="InterPro" id="IPR002401">
    <property type="entry name" value="Cyt_P450_E_grp-I"/>
</dbReference>
<dbReference type="InterPro" id="IPR036396">
    <property type="entry name" value="Cyt_P450_sf"/>
</dbReference>
<evidence type="ECO:0000256" key="12">
    <source>
        <dbReference type="ARBA" id="ARBA00023136"/>
    </source>
</evidence>
<dbReference type="InterPro" id="IPR017972">
    <property type="entry name" value="Cyt_P450_CS"/>
</dbReference>
<gene>
    <name evidence="16" type="ORF">g.21425</name>
</gene>
<name>A0A1B6JMJ1_9HEMI</name>
<organism evidence="16">
    <name type="scientific">Homalodisca liturata</name>
    <dbReference type="NCBI Taxonomy" id="320908"/>
    <lineage>
        <taxon>Eukaryota</taxon>
        <taxon>Metazoa</taxon>
        <taxon>Ecdysozoa</taxon>
        <taxon>Arthropoda</taxon>
        <taxon>Hexapoda</taxon>
        <taxon>Insecta</taxon>
        <taxon>Pterygota</taxon>
        <taxon>Neoptera</taxon>
        <taxon>Paraneoptera</taxon>
        <taxon>Hemiptera</taxon>
        <taxon>Auchenorrhyncha</taxon>
        <taxon>Membracoidea</taxon>
        <taxon>Cicadellidae</taxon>
        <taxon>Cicadellinae</taxon>
        <taxon>Proconiini</taxon>
        <taxon>Homalodisca</taxon>
    </lineage>
</organism>
<evidence type="ECO:0000256" key="11">
    <source>
        <dbReference type="ARBA" id="ARBA00023033"/>
    </source>
</evidence>
<keyword evidence="12" id="KW-0472">Membrane</keyword>
<dbReference type="Pfam" id="PF00067">
    <property type="entry name" value="p450"/>
    <property type="match status" value="1"/>
</dbReference>
<keyword evidence="8" id="KW-0492">Microsome</keyword>
<keyword evidence="7" id="KW-0256">Endoplasmic reticulum</keyword>
<evidence type="ECO:0000256" key="14">
    <source>
        <dbReference type="RuleBase" id="RU000461"/>
    </source>
</evidence>
<dbReference type="EMBL" id="GECU01007210">
    <property type="protein sequence ID" value="JAT00497.1"/>
    <property type="molecule type" value="Transcribed_RNA"/>
</dbReference>
<feature type="binding site" description="axial binding residue" evidence="13">
    <location>
        <position position="440"/>
    </location>
    <ligand>
        <name>heme</name>
        <dbReference type="ChEBI" id="CHEBI:30413"/>
    </ligand>
    <ligandPart>
        <name>Fe</name>
        <dbReference type="ChEBI" id="CHEBI:18248"/>
    </ligandPart>
</feature>
<keyword evidence="9 14" id="KW-0560">Oxidoreductase</keyword>
<comment type="similarity">
    <text evidence="4 14">Belongs to the cytochrome P450 family.</text>
</comment>
<dbReference type="PRINTS" id="PR00385">
    <property type="entry name" value="P450"/>
</dbReference>
<accession>A0A1B6JMJ1</accession>
<evidence type="ECO:0008006" key="17">
    <source>
        <dbReference type="Google" id="ProtNLM"/>
    </source>
</evidence>
<evidence type="ECO:0000256" key="10">
    <source>
        <dbReference type="ARBA" id="ARBA00023004"/>
    </source>
</evidence>
<dbReference type="PANTHER" id="PTHR24291">
    <property type="entry name" value="CYTOCHROME P450 FAMILY 4"/>
    <property type="match status" value="1"/>
</dbReference>
<sequence length="494" mass="57470">MIVELLLLALLLLVLRLFVFKFKAQRMYDKFPGPRSYPIIGSLLEFDYPNVEVTETFKQLSYKYGPVYMIRMGLDPVICVRSPQDFEAILGSTTIIDKAPSIYWILYSWLNRGLLTSEGSKWRKHRKILTPAFHFRILDKFVPVFEKNARILVEKLGGMVGKEFDIMPTISLCSLDIISETAMGLEVNAQKKESKYVKAVNELLEIIAHRNFDVIQRSFIFDFLPEGRRHNKLIKYLHSVTESVMKERKAKLQETSEESGDETNEDIGIRKKKAFLDLLLEYNKEGARMTDAEIRDEVDTFMFEGYDTTSSTLSFCLYCFSQNQDVQDKAIEELNQIYGGSDRESTYQDFQEMKYLEKVIKETLRLYPTVQFIARYTNQDLDLKSGYTVPKNTSVMILIEPMNHDPEFYPNPYKFDPERFDTKSSHPYLFVPFSAGPRNCIGQKYAMLEIKCVVSLVLRKFRLLPSEIPITSWFNIVLKSKTGINMQFEPRTEL</sequence>